<feature type="non-terminal residue" evidence="2">
    <location>
        <position position="1"/>
    </location>
</feature>
<proteinExistence type="predicted"/>
<gene>
    <name evidence="2" type="ORF">LCGC14_2664300</name>
</gene>
<keyword evidence="1" id="KW-0472">Membrane</keyword>
<accession>A0A0F9ADD6</accession>
<evidence type="ECO:0000256" key="1">
    <source>
        <dbReference type="SAM" id="Phobius"/>
    </source>
</evidence>
<dbReference type="EMBL" id="LAZR01046549">
    <property type="protein sequence ID" value="KKK96285.1"/>
    <property type="molecule type" value="Genomic_DNA"/>
</dbReference>
<evidence type="ECO:0000313" key="2">
    <source>
        <dbReference type="EMBL" id="KKK96285.1"/>
    </source>
</evidence>
<feature type="transmembrane region" description="Helical" evidence="1">
    <location>
        <begin position="32"/>
        <end position="51"/>
    </location>
</feature>
<organism evidence="2">
    <name type="scientific">marine sediment metagenome</name>
    <dbReference type="NCBI Taxonomy" id="412755"/>
    <lineage>
        <taxon>unclassified sequences</taxon>
        <taxon>metagenomes</taxon>
        <taxon>ecological metagenomes</taxon>
    </lineage>
</organism>
<sequence length="157" mass="17606">KRIYNHFRAPADKDLIPYISSSTSASPKVPHVIILIIILNLSLTGSILHGFGNIFRTNRSIEASPELLSHTAVKETKTCSYVKEVCEDSILVFCPASDDKRAMKPMEIEEVSLSICRGLNLPFSPVYDFRVDNLVLEGIVNTRQYKHNYTPKVNNGL</sequence>
<protein>
    <submittedName>
        <fullName evidence="2">Uncharacterized protein</fullName>
    </submittedName>
</protein>
<keyword evidence="1" id="KW-1133">Transmembrane helix</keyword>
<name>A0A0F9ADD6_9ZZZZ</name>
<reference evidence="2" key="1">
    <citation type="journal article" date="2015" name="Nature">
        <title>Complex archaea that bridge the gap between prokaryotes and eukaryotes.</title>
        <authorList>
            <person name="Spang A."/>
            <person name="Saw J.H."/>
            <person name="Jorgensen S.L."/>
            <person name="Zaremba-Niedzwiedzka K."/>
            <person name="Martijn J."/>
            <person name="Lind A.E."/>
            <person name="van Eijk R."/>
            <person name="Schleper C."/>
            <person name="Guy L."/>
            <person name="Ettema T.J."/>
        </authorList>
    </citation>
    <scope>NUCLEOTIDE SEQUENCE</scope>
</reference>
<dbReference type="AlphaFoldDB" id="A0A0F9ADD6"/>
<comment type="caution">
    <text evidence="2">The sequence shown here is derived from an EMBL/GenBank/DDBJ whole genome shotgun (WGS) entry which is preliminary data.</text>
</comment>
<keyword evidence="1" id="KW-0812">Transmembrane</keyword>